<evidence type="ECO:0000256" key="1">
    <source>
        <dbReference type="ARBA" id="ARBA00004162"/>
    </source>
</evidence>
<evidence type="ECO:0000256" key="5">
    <source>
        <dbReference type="ARBA" id="ARBA00022737"/>
    </source>
</evidence>
<dbReference type="PANTHER" id="PTHR11738">
    <property type="entry name" value="MHC CLASS I NK CELL RECEPTOR"/>
    <property type="match status" value="1"/>
</dbReference>
<keyword evidence="7 11" id="KW-0472">Membrane</keyword>
<proteinExistence type="predicted"/>
<evidence type="ECO:0000256" key="10">
    <source>
        <dbReference type="ARBA" id="ARBA00023319"/>
    </source>
</evidence>
<keyword evidence="10" id="KW-0393">Immunoglobulin domain</keyword>
<evidence type="ECO:0000313" key="13">
    <source>
        <dbReference type="Proteomes" id="UP000694923"/>
    </source>
</evidence>
<dbReference type="Pfam" id="PF00047">
    <property type="entry name" value="ig"/>
    <property type="match status" value="2"/>
</dbReference>
<evidence type="ECO:0000256" key="11">
    <source>
        <dbReference type="SAM" id="Phobius"/>
    </source>
</evidence>
<dbReference type="SUPFAM" id="SSF48726">
    <property type="entry name" value="Immunoglobulin"/>
    <property type="match status" value="2"/>
</dbReference>
<evidence type="ECO:0000256" key="4">
    <source>
        <dbReference type="ARBA" id="ARBA00022729"/>
    </source>
</evidence>
<dbReference type="Gene3D" id="2.60.40.10">
    <property type="entry name" value="Immunoglobulins"/>
    <property type="match status" value="2"/>
</dbReference>
<reference evidence="14" key="1">
    <citation type="submission" date="2025-08" db="UniProtKB">
        <authorList>
            <consortium name="RefSeq"/>
        </authorList>
    </citation>
    <scope>IDENTIFICATION</scope>
</reference>
<feature type="domain" description="Immunoglobulin" evidence="12">
    <location>
        <begin position="7"/>
        <end position="98"/>
    </location>
</feature>
<dbReference type="GeneID" id="103609568"/>
<evidence type="ECO:0000256" key="9">
    <source>
        <dbReference type="ARBA" id="ARBA00023180"/>
    </source>
</evidence>
<keyword evidence="8" id="KW-1015">Disulfide bond</keyword>
<dbReference type="RefSeq" id="XP_008592095.1">
    <property type="nucleotide sequence ID" value="XM_008593873.1"/>
</dbReference>
<feature type="non-terminal residue" evidence="14">
    <location>
        <position position="1"/>
    </location>
</feature>
<keyword evidence="2" id="KW-1003">Cell membrane</keyword>
<keyword evidence="6 11" id="KW-1133">Transmembrane helix</keyword>
<dbReference type="Proteomes" id="UP000694923">
    <property type="component" value="Unplaced"/>
</dbReference>
<protein>
    <submittedName>
        <fullName evidence="14">Killer cell immunoglobulin-like receptor 2DS4</fullName>
    </submittedName>
</protein>
<comment type="subcellular location">
    <subcellularLocation>
        <location evidence="1">Cell membrane</location>
        <topology evidence="1">Single-pass membrane protein</topology>
    </subcellularLocation>
</comment>
<keyword evidence="5" id="KW-0677">Repeat</keyword>
<accession>A0ABM0SGV4</accession>
<dbReference type="SMART" id="SM00409">
    <property type="entry name" value="IG"/>
    <property type="match status" value="2"/>
</dbReference>
<dbReference type="PANTHER" id="PTHR11738:SF179">
    <property type="entry name" value="LEUKOCYTE IMMUNOGLOBULIN-LIKE RECEPTOR SUBFAMILY A MEMBER 5"/>
    <property type="match status" value="1"/>
</dbReference>
<dbReference type="InterPro" id="IPR050412">
    <property type="entry name" value="Ig-like_Receptors_ImmuneReg"/>
</dbReference>
<feature type="transmembrane region" description="Helical" evidence="11">
    <location>
        <begin position="209"/>
        <end position="228"/>
    </location>
</feature>
<keyword evidence="13" id="KW-1185">Reference proteome</keyword>
<gene>
    <name evidence="14" type="primary">LOC103609568</name>
</gene>
<evidence type="ECO:0000313" key="14">
    <source>
        <dbReference type="RefSeq" id="XP_008592095.1"/>
    </source>
</evidence>
<organism evidence="13 14">
    <name type="scientific">Galeopterus variegatus</name>
    <name type="common">Malayan flying lemur</name>
    <name type="synonym">Cynocephalus variegatus</name>
    <dbReference type="NCBI Taxonomy" id="482537"/>
    <lineage>
        <taxon>Eukaryota</taxon>
        <taxon>Metazoa</taxon>
        <taxon>Chordata</taxon>
        <taxon>Craniata</taxon>
        <taxon>Vertebrata</taxon>
        <taxon>Euteleostomi</taxon>
        <taxon>Mammalia</taxon>
        <taxon>Eutheria</taxon>
        <taxon>Euarchontoglires</taxon>
        <taxon>Dermoptera</taxon>
        <taxon>Cynocephalidae</taxon>
        <taxon>Galeopterus</taxon>
    </lineage>
</organism>
<keyword evidence="3 11" id="KW-0812">Transmembrane</keyword>
<evidence type="ECO:0000256" key="2">
    <source>
        <dbReference type="ARBA" id="ARBA00022475"/>
    </source>
</evidence>
<keyword evidence="4" id="KW-0732">Signal</keyword>
<evidence type="ECO:0000256" key="6">
    <source>
        <dbReference type="ARBA" id="ARBA00022989"/>
    </source>
</evidence>
<sequence length="245" mass="26787">KPSLLAQLGTLVKSGGNLNLQCFSEIVFEKFILVQHRSGKTESTLHLAGELHHGSSQANFSMNPVTSAHAGTYRCYGSVSHSPYEWSAPSEPLDIVITGEGTQTCPSFSSGYRLDILVRGKNVSLSCASKSSFDMYHLSRDGEAPERRRPAVRSHNGTFQADFPLGPVTTTHCGTYRCYGSFSGSPYLWSAPSDPTHLSVTDNSSSLHALIRFSVVTILLTILLFFLIRRWCPAKKNAAMVGQEQ</sequence>
<evidence type="ECO:0000256" key="3">
    <source>
        <dbReference type="ARBA" id="ARBA00022692"/>
    </source>
</evidence>
<keyword evidence="9" id="KW-0325">Glycoprotein</keyword>
<feature type="domain" description="Immunoglobulin" evidence="12">
    <location>
        <begin position="112"/>
        <end position="201"/>
    </location>
</feature>
<dbReference type="InterPro" id="IPR003599">
    <property type="entry name" value="Ig_sub"/>
</dbReference>
<dbReference type="InterPro" id="IPR013783">
    <property type="entry name" value="Ig-like_fold"/>
</dbReference>
<evidence type="ECO:0000259" key="12">
    <source>
        <dbReference type="SMART" id="SM00409"/>
    </source>
</evidence>
<evidence type="ECO:0000256" key="7">
    <source>
        <dbReference type="ARBA" id="ARBA00023136"/>
    </source>
</evidence>
<evidence type="ECO:0000256" key="8">
    <source>
        <dbReference type="ARBA" id="ARBA00023157"/>
    </source>
</evidence>
<dbReference type="InterPro" id="IPR036179">
    <property type="entry name" value="Ig-like_dom_sf"/>
</dbReference>
<dbReference type="InterPro" id="IPR013151">
    <property type="entry name" value="Immunoglobulin_dom"/>
</dbReference>
<name>A0ABM0SGV4_GALVR</name>